<dbReference type="InterPro" id="IPR018194">
    <property type="entry name" value="Ni-dep_hyd_lsu_Ni_BS"/>
</dbReference>
<feature type="binding site" evidence="2">
    <location>
        <position position="65"/>
    </location>
    <ligand>
        <name>Fe cation</name>
        <dbReference type="ChEBI" id="CHEBI:24875"/>
    </ligand>
</feature>
<dbReference type="STRING" id="316067.Geob_1891"/>
<evidence type="ECO:0000256" key="1">
    <source>
        <dbReference type="ARBA" id="ARBA00023002"/>
    </source>
</evidence>
<dbReference type="KEGG" id="geo:Geob_1891"/>
<dbReference type="PANTHER" id="PTHR43600:SF4">
    <property type="entry name" value="CYTOSOLIC NIFE-HYDROGENASE, ALPHA SUBUNIT"/>
    <property type="match status" value="1"/>
</dbReference>
<comment type="cofactor">
    <cofactor evidence="2">
        <name>Ni(2+)</name>
        <dbReference type="ChEBI" id="CHEBI:49786"/>
    </cofactor>
</comment>
<keyword evidence="4" id="KW-1185">Reference proteome</keyword>
<feature type="binding site" evidence="2">
    <location>
        <position position="62"/>
    </location>
    <ligand>
        <name>Mg(2+)</name>
        <dbReference type="ChEBI" id="CHEBI:18420"/>
    </ligand>
</feature>
<evidence type="ECO:0000256" key="2">
    <source>
        <dbReference type="PIRSR" id="PIRSR601501-1"/>
    </source>
</evidence>
<dbReference type="RefSeq" id="WP_012646977.1">
    <property type="nucleotide sequence ID" value="NC_011979.1"/>
</dbReference>
<organism evidence="3 4">
    <name type="scientific">Geotalea daltonii (strain DSM 22248 / JCM 15807 / FRC-32)</name>
    <name type="common">Geobacter daltonii</name>
    <dbReference type="NCBI Taxonomy" id="316067"/>
    <lineage>
        <taxon>Bacteria</taxon>
        <taxon>Pseudomonadati</taxon>
        <taxon>Thermodesulfobacteriota</taxon>
        <taxon>Desulfuromonadia</taxon>
        <taxon>Geobacterales</taxon>
        <taxon>Geobacteraceae</taxon>
        <taxon>Geotalea</taxon>
    </lineage>
</organism>
<feature type="binding site" evidence="2">
    <location>
        <position position="65"/>
    </location>
    <ligand>
        <name>Ni(2+)</name>
        <dbReference type="ChEBI" id="CHEBI:49786"/>
    </ligand>
</feature>
<dbReference type="GO" id="GO:0016151">
    <property type="term" value="F:nickel cation binding"/>
    <property type="evidence" value="ECO:0007669"/>
    <property type="project" value="InterPro"/>
</dbReference>
<evidence type="ECO:0000313" key="4">
    <source>
        <dbReference type="Proteomes" id="UP000007721"/>
    </source>
</evidence>
<dbReference type="Gene3D" id="1.10.645.10">
    <property type="entry name" value="Cytochrome-c3 Hydrogenase, chain B"/>
    <property type="match status" value="1"/>
</dbReference>
<dbReference type="GO" id="GO:0008901">
    <property type="term" value="F:ferredoxin hydrogenase activity"/>
    <property type="evidence" value="ECO:0007669"/>
    <property type="project" value="InterPro"/>
</dbReference>
<dbReference type="Proteomes" id="UP000007721">
    <property type="component" value="Chromosome"/>
</dbReference>
<keyword evidence="2" id="KW-0533">Nickel</keyword>
<dbReference type="PROSITE" id="PS00508">
    <property type="entry name" value="NI_HGENASE_L_2"/>
    <property type="match status" value="1"/>
</dbReference>
<sequence>MSNIIEIKPLTRVEGHGVVRVFMDGSHVDRVELALVEPPRLFEVLLRGKHFREIPDIICRICSLCSTIHRVTALMAVEKAFGIIVSSETYLYRQLIVLGGHIQSHALHLFCLALPDHFNAAGFADLAKLAPDLLKLGLRIKAVGNDIQETIGGRLIHPINVKIGGMGQHIASNDLLRLQQSLKSILSDTIRTVELFSSFATPGPPLPPPVYLAVKDENAPPLFGDMLTTSTGIAVKGSDYRSALKESVNDHSNGKFSHFDDTNIAVGALSRLNMNIRLTEAAGKAFDQAKKKLVNGDMWQNNLAQAIELVFAVESAMEIIDSLLQTGHGHSATDGILSPKGEGTAITEAPRGVLIHSYSFNSRGYCVGADIITPTAINQAAIEQDLLFLARATEGAGEQEMKFKLEMLVRAYDPCISCAVHLISL</sequence>
<protein>
    <submittedName>
        <fullName evidence="3">Cytoplasmic [NiFe]-hydrogenase, large subunit</fullName>
    </submittedName>
</protein>
<feature type="binding site" evidence="2">
    <location>
        <position position="43"/>
    </location>
    <ligand>
        <name>Mg(2+)</name>
        <dbReference type="ChEBI" id="CHEBI:18420"/>
    </ligand>
</feature>
<feature type="binding site" evidence="2">
    <location>
        <position position="371"/>
    </location>
    <ligand>
        <name>Mg(2+)</name>
        <dbReference type="ChEBI" id="CHEBI:18420"/>
    </ligand>
</feature>
<feature type="binding site" evidence="2">
    <location>
        <position position="415"/>
    </location>
    <ligand>
        <name>Ni(2+)</name>
        <dbReference type="ChEBI" id="CHEBI:49786"/>
    </ligand>
</feature>
<dbReference type="SUPFAM" id="SSF56762">
    <property type="entry name" value="HydB/Nqo4-like"/>
    <property type="match status" value="1"/>
</dbReference>
<feature type="binding site" evidence="2">
    <location>
        <position position="418"/>
    </location>
    <ligand>
        <name>Fe cation</name>
        <dbReference type="ChEBI" id="CHEBI:24875"/>
    </ligand>
</feature>
<dbReference type="InterPro" id="IPR001501">
    <property type="entry name" value="Ni-dep_hyd_lsu"/>
</dbReference>
<dbReference type="eggNOG" id="COG3259">
    <property type="taxonomic scope" value="Bacteria"/>
</dbReference>
<dbReference type="InterPro" id="IPR029014">
    <property type="entry name" value="NiFe-Hase_large"/>
</dbReference>
<keyword evidence="2" id="KW-0408">Iron</keyword>
<keyword evidence="2" id="KW-0460">Magnesium</keyword>
<keyword evidence="2" id="KW-0479">Metal-binding</keyword>
<proteinExistence type="predicted"/>
<gene>
    <name evidence="3" type="primary">hyhL</name>
    <name evidence="3" type="ordered locus">Geob_1891</name>
</gene>
<reference evidence="3 4" key="1">
    <citation type="submission" date="2009-01" db="EMBL/GenBank/DDBJ databases">
        <title>Complete sequence of Geobacter sp. FRC-32.</title>
        <authorList>
            <consortium name="US DOE Joint Genome Institute"/>
            <person name="Lucas S."/>
            <person name="Copeland A."/>
            <person name="Lapidus A."/>
            <person name="Glavina del Rio T."/>
            <person name="Dalin E."/>
            <person name="Tice H."/>
            <person name="Bruce D."/>
            <person name="Goodwin L."/>
            <person name="Pitluck S."/>
            <person name="Saunders E."/>
            <person name="Brettin T."/>
            <person name="Detter J.C."/>
            <person name="Han C."/>
            <person name="Larimer F."/>
            <person name="Land M."/>
            <person name="Hauser L."/>
            <person name="Kyrpides N."/>
            <person name="Ovchinnikova G."/>
            <person name="Kostka J."/>
            <person name="Richardson P."/>
        </authorList>
    </citation>
    <scope>NUCLEOTIDE SEQUENCE [LARGE SCALE GENOMIC DNA]</scope>
    <source>
        <strain evidence="4">DSM 22248 / JCM 15807 / FRC-32</strain>
    </source>
</reference>
<comment type="cofactor">
    <cofactor evidence="2">
        <name>Fe cation</name>
        <dbReference type="ChEBI" id="CHEBI:24875"/>
    </cofactor>
</comment>
<keyword evidence="1" id="KW-0560">Oxidoreductase</keyword>
<dbReference type="Pfam" id="PF00374">
    <property type="entry name" value="NiFeSe_Hases"/>
    <property type="match status" value="2"/>
</dbReference>
<dbReference type="OrthoDB" id="9761717at2"/>
<name>B9M7G0_GEODF</name>
<feature type="binding site" evidence="2">
    <location>
        <position position="421"/>
    </location>
    <ligand>
        <name>Mg(2+)</name>
        <dbReference type="ChEBI" id="CHEBI:18420"/>
    </ligand>
</feature>
<accession>B9M7G0</accession>
<dbReference type="PANTHER" id="PTHR43600">
    <property type="entry name" value="COENZYME F420 HYDROGENASE, SUBUNIT ALPHA"/>
    <property type="match status" value="1"/>
</dbReference>
<dbReference type="AlphaFoldDB" id="B9M7G0"/>
<dbReference type="HOGENOM" id="CLU_044556_0_0_7"/>
<evidence type="ECO:0000313" key="3">
    <source>
        <dbReference type="EMBL" id="ACM20248.1"/>
    </source>
</evidence>
<dbReference type="EMBL" id="CP001390">
    <property type="protein sequence ID" value="ACM20248.1"/>
    <property type="molecule type" value="Genomic_DNA"/>
</dbReference>